<dbReference type="EMBL" id="KN667865">
    <property type="protein sequence ID" value="KHN05990.1"/>
    <property type="molecule type" value="Genomic_DNA"/>
</dbReference>
<name>A0A0B2P9D1_GLYSO</name>
<sequence>KVPIIDLTMGDLRIWAANGEGLYSVKSAYKIIMTQVFYLSDFKIPRDWNCVWKLSVPPRMQTLIWRLARECLPTRANIKAKGVACSLLRPLCEIVVETAFRTFFACQTNIGCWNYADGALVVARTMWREPCMQARRRSMGNSTSA</sequence>
<dbReference type="InterPro" id="IPR026960">
    <property type="entry name" value="RVT-Znf"/>
</dbReference>
<gene>
    <name evidence="2" type="ORF">glysoja_046763</name>
</gene>
<dbReference type="Pfam" id="PF13966">
    <property type="entry name" value="zf-RVT"/>
    <property type="match status" value="1"/>
</dbReference>
<feature type="non-terminal residue" evidence="2">
    <location>
        <position position="1"/>
    </location>
</feature>
<accession>A0A0B2P9D1</accession>
<dbReference type="Proteomes" id="UP000053555">
    <property type="component" value="Unassembled WGS sequence"/>
</dbReference>
<protein>
    <submittedName>
        <fullName evidence="2">Putative ribonuclease H protein</fullName>
    </submittedName>
</protein>
<feature type="domain" description="Reverse transcriptase zinc-binding" evidence="1">
    <location>
        <begin position="23"/>
        <end position="113"/>
    </location>
</feature>
<dbReference type="AlphaFoldDB" id="A0A0B2P9D1"/>
<organism evidence="2">
    <name type="scientific">Glycine soja</name>
    <name type="common">Wild soybean</name>
    <dbReference type="NCBI Taxonomy" id="3848"/>
    <lineage>
        <taxon>Eukaryota</taxon>
        <taxon>Viridiplantae</taxon>
        <taxon>Streptophyta</taxon>
        <taxon>Embryophyta</taxon>
        <taxon>Tracheophyta</taxon>
        <taxon>Spermatophyta</taxon>
        <taxon>Magnoliopsida</taxon>
        <taxon>eudicotyledons</taxon>
        <taxon>Gunneridae</taxon>
        <taxon>Pentapetalae</taxon>
        <taxon>rosids</taxon>
        <taxon>fabids</taxon>
        <taxon>Fabales</taxon>
        <taxon>Fabaceae</taxon>
        <taxon>Papilionoideae</taxon>
        <taxon>50 kb inversion clade</taxon>
        <taxon>NPAAA clade</taxon>
        <taxon>indigoferoid/millettioid clade</taxon>
        <taxon>Phaseoleae</taxon>
        <taxon>Glycine</taxon>
        <taxon>Glycine subgen. Soja</taxon>
    </lineage>
</organism>
<evidence type="ECO:0000259" key="1">
    <source>
        <dbReference type="Pfam" id="PF13966"/>
    </source>
</evidence>
<evidence type="ECO:0000313" key="2">
    <source>
        <dbReference type="EMBL" id="KHN05990.1"/>
    </source>
</evidence>
<reference evidence="2" key="1">
    <citation type="submission" date="2014-07" db="EMBL/GenBank/DDBJ databases">
        <title>Identification of a novel salt tolerance gene in wild soybean by whole-genome sequencing.</title>
        <authorList>
            <person name="Lam H.-M."/>
            <person name="Qi X."/>
            <person name="Li M.-W."/>
            <person name="Liu X."/>
            <person name="Xie M."/>
            <person name="Ni M."/>
            <person name="Xu X."/>
        </authorList>
    </citation>
    <scope>NUCLEOTIDE SEQUENCE [LARGE SCALE GENOMIC DNA]</scope>
    <source>
        <tissue evidence="2">Root</tissue>
    </source>
</reference>
<proteinExistence type="predicted"/>